<evidence type="ECO:0000256" key="1">
    <source>
        <dbReference type="SAM" id="Phobius"/>
    </source>
</evidence>
<dbReference type="EMBL" id="CP047415">
    <property type="protein sequence ID" value="QLL73740.1"/>
    <property type="molecule type" value="Genomic_DNA"/>
</dbReference>
<gene>
    <name evidence="2" type="ORF">GTO85_04820</name>
</gene>
<protein>
    <submittedName>
        <fullName evidence="2">Uncharacterized protein</fullName>
    </submittedName>
</protein>
<keyword evidence="1" id="KW-1133">Transmembrane helix</keyword>
<dbReference type="Proteomes" id="UP000510660">
    <property type="component" value="Chromosome"/>
</dbReference>
<name>A0A7H9E7W3_9LACO</name>
<proteinExistence type="predicted"/>
<reference evidence="2 3" key="1">
    <citation type="submission" date="2020-01" db="EMBL/GenBank/DDBJ databases">
        <title>Complete and circular genome sequences of six lactobacillus isolates from horses.</title>
        <authorList>
            <person name="Hassan H.M."/>
        </authorList>
    </citation>
    <scope>NUCLEOTIDE SEQUENCE [LARGE SCALE GENOMIC DNA]</scope>
    <source>
        <strain evidence="2 3">1D</strain>
    </source>
</reference>
<dbReference type="RefSeq" id="WP_155634877.1">
    <property type="nucleotide sequence ID" value="NZ_CP047415.1"/>
</dbReference>
<keyword evidence="1" id="KW-0472">Membrane</keyword>
<feature type="transmembrane region" description="Helical" evidence="1">
    <location>
        <begin position="6"/>
        <end position="24"/>
    </location>
</feature>
<keyword evidence="1" id="KW-0812">Transmembrane</keyword>
<dbReference type="AlphaFoldDB" id="A0A7H9E7W3"/>
<organism evidence="2 3">
    <name type="scientific">Lactobacillus crispatus</name>
    <dbReference type="NCBI Taxonomy" id="47770"/>
    <lineage>
        <taxon>Bacteria</taxon>
        <taxon>Bacillati</taxon>
        <taxon>Bacillota</taxon>
        <taxon>Bacilli</taxon>
        <taxon>Lactobacillales</taxon>
        <taxon>Lactobacillaceae</taxon>
        <taxon>Lactobacillus</taxon>
    </lineage>
</organism>
<sequence>MNAIEAVALIVIAGLFFFWLYYHLRLLKARKEHKELVKKVQDAKNHRKGS</sequence>
<evidence type="ECO:0000313" key="2">
    <source>
        <dbReference type="EMBL" id="QLL73740.1"/>
    </source>
</evidence>
<evidence type="ECO:0000313" key="3">
    <source>
        <dbReference type="Proteomes" id="UP000510660"/>
    </source>
</evidence>
<accession>A0A7H9E7W3</accession>